<dbReference type="InterPro" id="IPR003599">
    <property type="entry name" value="Ig_sub"/>
</dbReference>
<dbReference type="Pfam" id="PF13927">
    <property type="entry name" value="Ig_3"/>
    <property type="match status" value="2"/>
</dbReference>
<dbReference type="SMART" id="SM00408">
    <property type="entry name" value="IGc2"/>
    <property type="match status" value="2"/>
</dbReference>
<dbReference type="InterPro" id="IPR007110">
    <property type="entry name" value="Ig-like_dom"/>
</dbReference>
<feature type="domain" description="Ig-like" evidence="9">
    <location>
        <begin position="17"/>
        <end position="110"/>
    </location>
</feature>
<evidence type="ECO:0000256" key="5">
    <source>
        <dbReference type="ARBA" id="ARBA00023157"/>
    </source>
</evidence>
<dbReference type="GO" id="GO:0005886">
    <property type="term" value="C:plasma membrane"/>
    <property type="evidence" value="ECO:0007669"/>
    <property type="project" value="TreeGrafter"/>
</dbReference>
<evidence type="ECO:0000256" key="6">
    <source>
        <dbReference type="ARBA" id="ARBA00023180"/>
    </source>
</evidence>
<evidence type="ECO:0000259" key="9">
    <source>
        <dbReference type="PROSITE" id="PS50835"/>
    </source>
</evidence>
<feature type="domain" description="Ig-like" evidence="9">
    <location>
        <begin position="382"/>
        <end position="482"/>
    </location>
</feature>
<keyword evidence="5" id="KW-1015">Disulfide bond</keyword>
<protein>
    <recommendedName>
        <fullName evidence="9">Ig-like domain-containing protein</fullName>
    </recommendedName>
</protein>
<dbReference type="OrthoDB" id="6413693at2759"/>
<proteinExistence type="predicted"/>
<dbReference type="Gene3D" id="2.60.40.10">
    <property type="entry name" value="Immunoglobulins"/>
    <property type="match status" value="5"/>
</dbReference>
<keyword evidence="2" id="KW-0812">Transmembrane</keyword>
<dbReference type="Pfam" id="PF08205">
    <property type="entry name" value="C2-set_2"/>
    <property type="match status" value="1"/>
</dbReference>
<keyword evidence="8" id="KW-0732">Signal</keyword>
<evidence type="ECO:0000256" key="1">
    <source>
        <dbReference type="ARBA" id="ARBA00004479"/>
    </source>
</evidence>
<evidence type="ECO:0000256" key="3">
    <source>
        <dbReference type="ARBA" id="ARBA00022989"/>
    </source>
</evidence>
<dbReference type="InterPro" id="IPR051275">
    <property type="entry name" value="Cell_adhesion_signaling"/>
</dbReference>
<dbReference type="InterPro" id="IPR013106">
    <property type="entry name" value="Ig_V-set"/>
</dbReference>
<evidence type="ECO:0000256" key="8">
    <source>
        <dbReference type="SAM" id="SignalP"/>
    </source>
</evidence>
<dbReference type="InterPro" id="IPR013162">
    <property type="entry name" value="CD80_C2-set"/>
</dbReference>
<comment type="caution">
    <text evidence="10">The sequence shown here is derived from an EMBL/GenBank/DDBJ whole genome shotgun (WGS) entry which is preliminary data.</text>
</comment>
<comment type="subcellular location">
    <subcellularLocation>
        <location evidence="1">Membrane</location>
        <topology evidence="1">Single-pass type I membrane protein</topology>
    </subcellularLocation>
</comment>
<reference evidence="10" key="1">
    <citation type="submission" date="2021-03" db="EMBL/GenBank/DDBJ databases">
        <authorList>
            <person name="Bekaert M."/>
        </authorList>
    </citation>
    <scope>NUCLEOTIDE SEQUENCE</scope>
</reference>
<dbReference type="PROSITE" id="PS50835">
    <property type="entry name" value="IG_LIKE"/>
    <property type="match status" value="2"/>
</dbReference>
<keyword evidence="6" id="KW-0325">Glycoprotein</keyword>
<feature type="chain" id="PRO_5035716697" description="Ig-like domain-containing protein" evidence="8">
    <location>
        <begin position="17"/>
        <end position="611"/>
    </location>
</feature>
<keyword evidence="3" id="KW-1133">Transmembrane helix</keyword>
<feature type="signal peptide" evidence="8">
    <location>
        <begin position="1"/>
        <end position="16"/>
    </location>
</feature>
<dbReference type="PANTHER" id="PTHR11640:SF31">
    <property type="entry name" value="IRREGULAR CHIASM C-ROUGHEST PROTEIN-RELATED"/>
    <property type="match status" value="1"/>
</dbReference>
<evidence type="ECO:0000256" key="2">
    <source>
        <dbReference type="ARBA" id="ARBA00022692"/>
    </source>
</evidence>
<gene>
    <name evidence="10" type="ORF">MEDL_8572</name>
</gene>
<dbReference type="SUPFAM" id="SSF48726">
    <property type="entry name" value="Immunoglobulin"/>
    <property type="match status" value="4"/>
</dbReference>
<evidence type="ECO:0000256" key="4">
    <source>
        <dbReference type="ARBA" id="ARBA00023136"/>
    </source>
</evidence>
<dbReference type="InterPro" id="IPR036179">
    <property type="entry name" value="Ig-like_dom_sf"/>
</dbReference>
<dbReference type="AlphaFoldDB" id="A0A8S3QE67"/>
<dbReference type="EMBL" id="CAJPWZ010000460">
    <property type="protein sequence ID" value="CAG2193498.1"/>
    <property type="molecule type" value="Genomic_DNA"/>
</dbReference>
<keyword evidence="7" id="KW-0393">Immunoglobulin domain</keyword>
<name>A0A8S3QE67_MYTED</name>
<keyword evidence="4" id="KW-0472">Membrane</keyword>
<organism evidence="10 11">
    <name type="scientific">Mytilus edulis</name>
    <name type="common">Blue mussel</name>
    <dbReference type="NCBI Taxonomy" id="6550"/>
    <lineage>
        <taxon>Eukaryota</taxon>
        <taxon>Metazoa</taxon>
        <taxon>Spiralia</taxon>
        <taxon>Lophotrochozoa</taxon>
        <taxon>Mollusca</taxon>
        <taxon>Bivalvia</taxon>
        <taxon>Autobranchia</taxon>
        <taxon>Pteriomorphia</taxon>
        <taxon>Mytilida</taxon>
        <taxon>Mytiloidea</taxon>
        <taxon>Mytilidae</taxon>
        <taxon>Mytilinae</taxon>
        <taxon>Mytilus</taxon>
    </lineage>
</organism>
<dbReference type="InterPro" id="IPR003598">
    <property type="entry name" value="Ig_sub2"/>
</dbReference>
<keyword evidence="11" id="KW-1185">Reference proteome</keyword>
<accession>A0A8S3QE67</accession>
<evidence type="ECO:0000256" key="7">
    <source>
        <dbReference type="ARBA" id="ARBA00023319"/>
    </source>
</evidence>
<dbReference type="InterPro" id="IPR013783">
    <property type="entry name" value="Ig-like_fold"/>
</dbReference>
<dbReference type="SMART" id="SM00409">
    <property type="entry name" value="IG"/>
    <property type="match status" value="2"/>
</dbReference>
<dbReference type="GO" id="GO:0050839">
    <property type="term" value="F:cell adhesion molecule binding"/>
    <property type="evidence" value="ECO:0007669"/>
    <property type="project" value="TreeGrafter"/>
</dbReference>
<dbReference type="Proteomes" id="UP000683360">
    <property type="component" value="Unassembled WGS sequence"/>
</dbReference>
<dbReference type="GO" id="GO:0005911">
    <property type="term" value="C:cell-cell junction"/>
    <property type="evidence" value="ECO:0007669"/>
    <property type="project" value="TreeGrafter"/>
</dbReference>
<dbReference type="PANTHER" id="PTHR11640">
    <property type="entry name" value="NEPHRIN"/>
    <property type="match status" value="1"/>
</dbReference>
<evidence type="ECO:0000313" key="11">
    <source>
        <dbReference type="Proteomes" id="UP000683360"/>
    </source>
</evidence>
<sequence>MLSVFLVFTLLAACQAATWQISPYNTSAVTGENATLACIAITSNGENIQWKKVVGSSVTALTLDSTILASDKSKYAVSGQYNLTVMNVQTSDEGLYQCIIGATTKEASLQTVVLPTNVSTYWETSPTIGNIVNITCRATYGKPPPYLRIYKDNMDITHLAYYYTENTRSSGYGDAVASAALTLTALDVNKDIRCEVEYDGLYNAMNYTMNTNLICQTATWQIYPYNTSAVTGEKCYFGLHSYYSYGRKCSVDENAVASAALTLTSLDINKDIRCEVEYDGLYNVMNYTMNTNLMLPANVYAYWETSPTIGNIVNITCRATYGKPPPYLRIYKDNMDISHLAYYYTENTRSSGYGDAVATAALMFTALDVNKDIRCEVEYDGPYNVCHAATWQITPFNTSAVTGENGTLACIVIKANGENVQWKRVVGSSVTAITLDNTILASDKSKYAVTGTYNLTVTNVQTSDEGIYQCIVGATTNQASLQAVVLPTNVSTYWETSPTIGNIVNITCRATYGKPPPYLRIYKDNMDITHLAYYYTENTRSSGYGDAVASAALTLTSLDVNKDIRCEVEYDGLYNVMNYTMNTNLNGGSSIKVHGLASVIMLVMVVIIQAM</sequence>
<evidence type="ECO:0000313" key="10">
    <source>
        <dbReference type="EMBL" id="CAG2193498.1"/>
    </source>
</evidence>
<dbReference type="SMART" id="SM00406">
    <property type="entry name" value="IGv"/>
    <property type="match status" value="2"/>
</dbReference>
<dbReference type="GO" id="GO:0098609">
    <property type="term" value="P:cell-cell adhesion"/>
    <property type="evidence" value="ECO:0007669"/>
    <property type="project" value="TreeGrafter"/>
</dbReference>